<dbReference type="InterPro" id="IPR029033">
    <property type="entry name" value="His_PPase_superfam"/>
</dbReference>
<accession>A0A1E3TEU2</accession>
<dbReference type="STRING" id="29313.BHQ16_15375"/>
<dbReference type="EMBL" id="UEGW01000001">
    <property type="protein sequence ID" value="SRX92232.1"/>
    <property type="molecule type" value="Genomic_DNA"/>
</dbReference>
<name>A0A1E3TEU2_MYCSH</name>
<evidence type="ECO:0000313" key="2">
    <source>
        <dbReference type="Proteomes" id="UP000252015"/>
    </source>
</evidence>
<dbReference type="Proteomes" id="UP000252015">
    <property type="component" value="Unassembled WGS sequence"/>
</dbReference>
<proteinExistence type="predicted"/>
<dbReference type="Pfam" id="PF00300">
    <property type="entry name" value="His_Phos_1"/>
    <property type="match status" value="1"/>
</dbReference>
<sequence>MRLGFGPYVTAGIAVIGAGVIAVTPIAAPGPDRHVADIALTAGDEPDVVIDVVRHAEMISPFENLLTPSPAFPGAPLSEHGLQQAQDVGNQLFDELGPVAGIFEGQGLREMGTAAPFAELEHMTSQILPGLNEIDAGIYALDPIESLGGRIAFLTAGAWSLGAPFGLALLPAPGSSDVNGVVFNDRFTDAIDTMYNAAIANPVVSDNGQITDVAFNSEASIFVWALMNVKNPDIPFFLERIAESHTVPNGLSTILLPNTGIVEIQGNPTDGWTLVSWDGEAIPENPDLLSALFVDLRDVALPVQVAEWNIFEAILNGDPTLIQDTLAEGIQNVGTAMAQFPEAVFTDIVDALTNLGA</sequence>
<dbReference type="InterPro" id="IPR013078">
    <property type="entry name" value="His_Pase_superF_clade-1"/>
</dbReference>
<evidence type="ECO:0000313" key="1">
    <source>
        <dbReference type="EMBL" id="SRX92232.1"/>
    </source>
</evidence>
<dbReference type="SUPFAM" id="SSF53254">
    <property type="entry name" value="Phosphoglycerate mutase-like"/>
    <property type="match status" value="1"/>
</dbReference>
<keyword evidence="2" id="KW-1185">Reference proteome</keyword>
<organism evidence="1 2">
    <name type="scientific">Mycobacterium shimoidei</name>
    <dbReference type="NCBI Taxonomy" id="29313"/>
    <lineage>
        <taxon>Bacteria</taxon>
        <taxon>Bacillati</taxon>
        <taxon>Actinomycetota</taxon>
        <taxon>Actinomycetes</taxon>
        <taxon>Mycobacteriales</taxon>
        <taxon>Mycobacteriaceae</taxon>
        <taxon>Mycobacterium</taxon>
    </lineage>
</organism>
<protein>
    <submittedName>
        <fullName evidence="1">PE-PGRS family protein PE_PGRS11 [Mycobacterium tuberculosis H37Rv]</fullName>
    </submittedName>
</protein>
<dbReference type="Gene3D" id="3.40.50.1240">
    <property type="entry name" value="Phosphoglycerate mutase-like"/>
    <property type="match status" value="1"/>
</dbReference>
<dbReference type="AlphaFoldDB" id="A0A1E3TEU2"/>
<reference evidence="1 2" key="1">
    <citation type="submission" date="2018-05" db="EMBL/GenBank/DDBJ databases">
        <authorList>
            <consortium name="IHU Genomes"/>
        </authorList>
    </citation>
    <scope>NUCLEOTIDE SEQUENCE [LARGE SCALE GENOMIC DNA]</scope>
    <source>
        <strain evidence="1 2">P7336</strain>
    </source>
</reference>
<dbReference type="RefSeq" id="WP_069396926.1">
    <property type="nucleotide sequence ID" value="NZ_JACKUN010000033.1"/>
</dbReference>
<gene>
    <name evidence="1" type="ORF">MSP7336_00457</name>
</gene>
<dbReference type="OrthoDB" id="9793115at2"/>